<dbReference type="Gene3D" id="3.30.565.40">
    <property type="entry name" value="Fervidobacterium nodosum Rt17-B1 like"/>
    <property type="match status" value="1"/>
</dbReference>
<dbReference type="Gene3D" id="1.25.40.10">
    <property type="entry name" value="Tetratricopeptide repeat domain"/>
    <property type="match status" value="1"/>
</dbReference>
<dbReference type="GeneID" id="95376895"/>
<keyword evidence="5" id="KW-1185">Reference proteome</keyword>
<gene>
    <name evidence="2" type="ORF">M5X16_12755</name>
    <name evidence="3" type="ORF">PC41400_19050</name>
</gene>
<dbReference type="OrthoDB" id="5637at2"/>
<reference evidence="3 4" key="1">
    <citation type="submission" date="2018-01" db="EMBL/GenBank/DDBJ databases">
        <title>The whole genome sequencing and assembly of Paenibacillus chitinolyticus KCCM 41400 strain.</title>
        <authorList>
            <person name="Kim J.-Y."/>
            <person name="Park M.-K."/>
            <person name="Lee Y.-J."/>
            <person name="Yi H."/>
            <person name="Bahn Y.-S."/>
            <person name="Kim J.F."/>
            <person name="Lee D.-W."/>
        </authorList>
    </citation>
    <scope>NUCLEOTIDE SEQUENCE [LARGE SCALE GENOMIC DNA]</scope>
    <source>
        <strain evidence="3 4">KCCM 41400</strain>
    </source>
</reference>
<feature type="domain" description="DUF3298" evidence="1">
    <location>
        <begin position="741"/>
        <end position="815"/>
    </location>
</feature>
<dbReference type="KEGG" id="pchi:PC41400_19050"/>
<accession>A0A410WYZ0</accession>
<organism evidence="3 4">
    <name type="scientific">Paenibacillus chitinolyticus</name>
    <dbReference type="NCBI Taxonomy" id="79263"/>
    <lineage>
        <taxon>Bacteria</taxon>
        <taxon>Bacillati</taxon>
        <taxon>Bacillota</taxon>
        <taxon>Bacilli</taxon>
        <taxon>Bacillales</taxon>
        <taxon>Paenibacillaceae</taxon>
        <taxon>Paenibacillus</taxon>
    </lineage>
</organism>
<evidence type="ECO:0000313" key="4">
    <source>
        <dbReference type="Proteomes" id="UP000288943"/>
    </source>
</evidence>
<dbReference type="InterPro" id="IPR011990">
    <property type="entry name" value="TPR-like_helical_dom_sf"/>
</dbReference>
<evidence type="ECO:0000313" key="2">
    <source>
        <dbReference type="EMBL" id="MCY9596644.1"/>
    </source>
</evidence>
<dbReference type="InterPro" id="IPR032774">
    <property type="entry name" value="WG_beta_rep"/>
</dbReference>
<dbReference type="PANTHER" id="PTHR37841">
    <property type="entry name" value="GLR2918 PROTEIN"/>
    <property type="match status" value="1"/>
</dbReference>
<dbReference type="InterPro" id="IPR021729">
    <property type="entry name" value="DUF3298"/>
</dbReference>
<dbReference type="PANTHER" id="PTHR37841:SF1">
    <property type="entry name" value="DUF3298 DOMAIN-CONTAINING PROTEIN"/>
    <property type="match status" value="1"/>
</dbReference>
<reference evidence="2 5" key="2">
    <citation type="submission" date="2022-05" db="EMBL/GenBank/DDBJ databases">
        <title>Genome Sequencing of Bee-Associated Microbes.</title>
        <authorList>
            <person name="Dunlap C."/>
        </authorList>
    </citation>
    <scope>NUCLEOTIDE SEQUENCE [LARGE SCALE GENOMIC DNA]</scope>
    <source>
        <strain evidence="2 5">NRRL B-23120</strain>
    </source>
</reference>
<dbReference type="Gene3D" id="3.90.640.20">
    <property type="entry name" value="Heat-shock cognate protein, ATPase"/>
    <property type="match status" value="1"/>
</dbReference>
<dbReference type="Pfam" id="PF11738">
    <property type="entry name" value="DUF3298"/>
    <property type="match status" value="1"/>
</dbReference>
<evidence type="ECO:0000313" key="3">
    <source>
        <dbReference type="EMBL" id="QAV19648.1"/>
    </source>
</evidence>
<evidence type="ECO:0000259" key="1">
    <source>
        <dbReference type="Pfam" id="PF11738"/>
    </source>
</evidence>
<evidence type="ECO:0000313" key="5">
    <source>
        <dbReference type="Proteomes" id="UP001527202"/>
    </source>
</evidence>
<dbReference type="Proteomes" id="UP000288943">
    <property type="component" value="Chromosome"/>
</dbReference>
<dbReference type="Pfam" id="PF14903">
    <property type="entry name" value="WG_beta_rep"/>
    <property type="match status" value="5"/>
</dbReference>
<dbReference type="RefSeq" id="WP_042226935.1">
    <property type="nucleotide sequence ID" value="NZ_CP026520.1"/>
</dbReference>
<sequence>MRADEMQVTSLVSGFLPQGAELMTIEKPAAQPAIHSADLTGDGIPEIAAVYRLNGEMYLLVLTCRDGVWQKAATVKGTGYGVTLLSSAPVLRAGLNNLLVGWQIGSIWSKLSVYEWTPEGLKDAAPADMSYSYIEAEDMPGLTGRNGKAEVALWIHDTGEAYRVQVLRWSGGAFVPAPDVYPYYFPRVVRYYEAMTRQHPDYTFYWYYLADAQYRAGLPEAALVSVRKALSFPNPYPSREKLLELRLNILNGLGRSPQARMPALYPASLKTTSGLKWGYIDPEGRLAIRPVYEDAADFQQNGLAVVGRDGKYGLIDRWAHFVVRPVYNSINPFSERRAVVIDSEGFKLIDEKGKVLTRRAYPFIANMENGRAVFYVTEGGSGDTGTSRYGYLDAQGREVIPAQFEEANDFSDDRAVVKIRDSDYALIAPDGRKLASYPYAFVGPHGDGLLAFQQTSGGKYGYINERGKVVIAPSFTVGLPFHDGRAVVSTSEDYKWTYGVIDKAGRYVIKPAYNDIRDLGEKRFALGRAIDPEQPFLGSVYAIADWDGALLSDFLYDEVSDFKDGLASVTEAEQTYFIDRSGKPAPGYPRVEGSGTLTLERGGLIKAYTDRRLAYLNRAGKVIWRQNTVIPLRPPYLVREGKYKPNRDYLVYYPQVEGLKDETVQRSVNDRLKEWSQVKPVPGDVKLDYSYSGDFQVAFFKDKLLELELTGYKYPFGAAHGMPSKTYAILNLENGRMYALKDLFKPGSDYVRILSAIVGRQIKEDPQYAYVFPDSYKGIKPDQPFFVTENALHLYFFPYEIGPYAAGFPTFTIPFARIGAIIDREGQFWKAFHA</sequence>
<dbReference type="AlphaFoldDB" id="A0A410WYZ0"/>
<dbReference type="SUPFAM" id="SSF48452">
    <property type="entry name" value="TPR-like"/>
    <property type="match status" value="1"/>
</dbReference>
<dbReference type="EMBL" id="JAMDMJ010000013">
    <property type="protein sequence ID" value="MCY9596644.1"/>
    <property type="molecule type" value="Genomic_DNA"/>
</dbReference>
<name>A0A410WYZ0_9BACL</name>
<dbReference type="Proteomes" id="UP001527202">
    <property type="component" value="Unassembled WGS sequence"/>
</dbReference>
<dbReference type="EMBL" id="CP026520">
    <property type="protein sequence ID" value="QAV19648.1"/>
    <property type="molecule type" value="Genomic_DNA"/>
</dbReference>
<dbReference type="InterPro" id="IPR037126">
    <property type="entry name" value="PdaC/RsiV-like_sf"/>
</dbReference>
<proteinExistence type="predicted"/>
<protein>
    <submittedName>
        <fullName evidence="3">DUF3298 domain-containing protein</fullName>
    </submittedName>
    <submittedName>
        <fullName evidence="2">WG repeat-containing protein</fullName>
    </submittedName>
</protein>